<accession>A0A3G4ZQX8</accession>
<proteinExistence type="predicted"/>
<sequence length="292" mass="34104">MSKPNLGLQLHIEPKPLEKIFKILSSRDNISEIELEIQSIIDADDILSNMTKRQRFDAIKKFIMEICKLISDEPLTQAKAGYIYAFFNEIYRYYGDDVLKCGTTGHVKKSLLSDAYIVPSQLKCASVLLRNKWLAESILFVLLEQYKIGSNREFFKCKLDIVENAIKEVEQLFATKSDDEIICQFETLFIRRYVSIMEKLQKLSIFYDIESKKNEKYIIKLINELMTPNMDLVAKILRDFICEKIPYTDSIIIINEVHKHFTSDTDLLENRDRIEMIDGIMKVVRKPSGKKY</sequence>
<organism evidence="1">
    <name type="scientific">Barrevirus sp</name>
    <dbReference type="NCBI Taxonomy" id="2487763"/>
    <lineage>
        <taxon>Viruses</taxon>
        <taxon>Varidnaviria</taxon>
        <taxon>Bamfordvirae</taxon>
        <taxon>Nucleocytoviricota</taxon>
        <taxon>Megaviricetes</taxon>
        <taxon>Imitervirales</taxon>
        <taxon>Mimiviridae</taxon>
        <taxon>Klosneuvirinae</taxon>
    </lineage>
</organism>
<dbReference type="EMBL" id="MK072028">
    <property type="protein sequence ID" value="AYV77302.1"/>
    <property type="molecule type" value="Genomic_DNA"/>
</dbReference>
<protein>
    <submittedName>
        <fullName evidence="1">Uncharacterized protein</fullName>
    </submittedName>
</protein>
<reference evidence="1" key="1">
    <citation type="submission" date="2018-10" db="EMBL/GenBank/DDBJ databases">
        <title>Hidden diversity of soil giant viruses.</title>
        <authorList>
            <person name="Schulz F."/>
            <person name="Alteio L."/>
            <person name="Goudeau D."/>
            <person name="Ryan E.M."/>
            <person name="Malmstrom R.R."/>
            <person name="Blanchard J."/>
            <person name="Woyke T."/>
        </authorList>
    </citation>
    <scope>NUCLEOTIDE SEQUENCE</scope>
    <source>
        <strain evidence="1">BAV1</strain>
    </source>
</reference>
<evidence type="ECO:0000313" key="1">
    <source>
        <dbReference type="EMBL" id="AYV77302.1"/>
    </source>
</evidence>
<gene>
    <name evidence="1" type="ORF">Barrevirus31_5</name>
</gene>
<name>A0A3G4ZQX8_9VIRU</name>